<dbReference type="PANTHER" id="PTHR43549:SF2">
    <property type="entry name" value="MULTIDRUG RESISTANCE PROTEIN NORM-RELATED"/>
    <property type="match status" value="1"/>
</dbReference>
<feature type="transmembrane region" description="Helical" evidence="7">
    <location>
        <begin position="405"/>
        <end position="428"/>
    </location>
</feature>
<feature type="transmembrane region" description="Helical" evidence="7">
    <location>
        <begin position="119"/>
        <end position="142"/>
    </location>
</feature>
<dbReference type="InterPro" id="IPR052031">
    <property type="entry name" value="Membrane_Transporter-Flippase"/>
</dbReference>
<keyword evidence="6 7" id="KW-0472">Membrane</keyword>
<sequence>MLPEQEETVASLHATSSSREDPIWWTSLLSLEWAVGERWWNRSCYVGALIFNAGALILPALYNTLVKLWVARIDPSLVVTTDIYTYINTVAEVLNEGLPRAVWVTIADKQTRSFESRLGLAHTLIIFQAILGMIMSVVFAGAAQAFASAFVPHEVQKESIKYVRISAFSALSSAIDFAVSNSTRALDKPDVPLFMSSVKVTVNIVLDLLFISSFHVGSWTPDINMQAAIRLCCEMTAAVCGLLYFFMTTSINRDGRHWQWRGERASLHAFLVLFKPGFITFLESAVRNALYLWLVHTVVSMSADYATAWTIFTTIRWGLVMVPVQALEATTLAFVGHAWGELKDTIPLVGLSRRRLFTVIRPALLSVIIAITIEIPLYIIFSIWACKPFALFLSKSEAVAEITAHMWQTIDWCYLMYAISTQLAAILLATRPIWYLTQSLISNLCYVLPWAVVCQVVDLNQANAWTYHSLVFGGSLVFTFVEIIIVDLLWSWRLLGGKLSTGTV</sequence>
<evidence type="ECO:0000313" key="9">
    <source>
        <dbReference type="Proteomes" id="UP000541154"/>
    </source>
</evidence>
<evidence type="ECO:0000256" key="3">
    <source>
        <dbReference type="ARBA" id="ARBA00022475"/>
    </source>
</evidence>
<proteinExistence type="predicted"/>
<evidence type="ECO:0000313" key="8">
    <source>
        <dbReference type="EMBL" id="KAF5859222.1"/>
    </source>
</evidence>
<dbReference type="PANTHER" id="PTHR43549">
    <property type="entry name" value="MULTIDRUG RESISTANCE PROTEIN YPNP-RELATED"/>
    <property type="match status" value="1"/>
</dbReference>
<dbReference type="Proteomes" id="UP000541154">
    <property type="component" value="Unassembled WGS sequence"/>
</dbReference>
<keyword evidence="2" id="KW-0813">Transport</keyword>
<feature type="transmembrane region" description="Helical" evidence="7">
    <location>
        <begin position="267"/>
        <end position="285"/>
    </location>
</feature>
<feature type="transmembrane region" description="Helical" evidence="7">
    <location>
        <begin position="39"/>
        <end position="62"/>
    </location>
</feature>
<dbReference type="EMBL" id="SPNV01000173">
    <property type="protein sequence ID" value="KAF5859222.1"/>
    <property type="molecule type" value="Genomic_DNA"/>
</dbReference>
<keyword evidence="5 7" id="KW-1133">Transmembrane helix</keyword>
<keyword evidence="9" id="KW-1185">Reference proteome</keyword>
<protein>
    <submittedName>
        <fullName evidence="8">Uncharacterized protein</fullName>
    </submittedName>
</protein>
<keyword evidence="4 7" id="KW-0812">Transmembrane</keyword>
<accession>A0A8H6A0H2</accession>
<dbReference type="AlphaFoldDB" id="A0A8H6A0H2"/>
<evidence type="ECO:0000256" key="1">
    <source>
        <dbReference type="ARBA" id="ARBA00004651"/>
    </source>
</evidence>
<reference evidence="8 9" key="1">
    <citation type="submission" date="2019-04" db="EMBL/GenBank/DDBJ databases">
        <title>Aspergillus burnettii sp. nov., novel species from soil in southeast Queensland.</title>
        <authorList>
            <person name="Gilchrist C.L.M."/>
            <person name="Pitt J.I."/>
            <person name="Lange L."/>
            <person name="Lacey H.J."/>
            <person name="Vuong D."/>
            <person name="Midgley D.J."/>
            <person name="Greenfield P."/>
            <person name="Bradbury M."/>
            <person name="Lacey E."/>
            <person name="Busk P.K."/>
            <person name="Pilgaard B."/>
            <person name="Chooi Y.H."/>
            <person name="Piggott A.M."/>
        </authorList>
    </citation>
    <scope>NUCLEOTIDE SEQUENCE [LARGE SCALE GENOMIC DNA]</scope>
    <source>
        <strain evidence="8 9">FRR 5400</strain>
    </source>
</reference>
<organism evidence="8 9">
    <name type="scientific">Petromyces alliaceus</name>
    <name type="common">Aspergillus alliaceus</name>
    <dbReference type="NCBI Taxonomy" id="209559"/>
    <lineage>
        <taxon>Eukaryota</taxon>
        <taxon>Fungi</taxon>
        <taxon>Dikarya</taxon>
        <taxon>Ascomycota</taxon>
        <taxon>Pezizomycotina</taxon>
        <taxon>Eurotiomycetes</taxon>
        <taxon>Eurotiomycetidae</taxon>
        <taxon>Eurotiales</taxon>
        <taxon>Aspergillaceae</taxon>
        <taxon>Aspergillus</taxon>
        <taxon>Aspergillus subgen. Circumdati</taxon>
    </lineage>
</organism>
<evidence type="ECO:0000256" key="6">
    <source>
        <dbReference type="ARBA" id="ARBA00023136"/>
    </source>
</evidence>
<feature type="transmembrane region" description="Helical" evidence="7">
    <location>
        <begin position="291"/>
        <end position="312"/>
    </location>
</feature>
<feature type="transmembrane region" description="Helical" evidence="7">
    <location>
        <begin position="227"/>
        <end position="246"/>
    </location>
</feature>
<name>A0A8H6A0H2_PETAA</name>
<comment type="subcellular location">
    <subcellularLocation>
        <location evidence="1">Cell membrane</location>
        <topology evidence="1">Multi-pass membrane protein</topology>
    </subcellularLocation>
</comment>
<gene>
    <name evidence="8" type="ORF">ETB97_003181</name>
</gene>
<feature type="transmembrane region" description="Helical" evidence="7">
    <location>
        <begin position="465"/>
        <end position="490"/>
    </location>
</feature>
<keyword evidence="3" id="KW-1003">Cell membrane</keyword>
<feature type="transmembrane region" description="Helical" evidence="7">
    <location>
        <begin position="363"/>
        <end position="385"/>
    </location>
</feature>
<evidence type="ECO:0000256" key="5">
    <source>
        <dbReference type="ARBA" id="ARBA00022989"/>
    </source>
</evidence>
<evidence type="ECO:0000256" key="4">
    <source>
        <dbReference type="ARBA" id="ARBA00022692"/>
    </source>
</evidence>
<comment type="caution">
    <text evidence="8">The sequence shown here is derived from an EMBL/GenBank/DDBJ whole genome shotgun (WGS) entry which is preliminary data.</text>
</comment>
<evidence type="ECO:0000256" key="2">
    <source>
        <dbReference type="ARBA" id="ARBA00022448"/>
    </source>
</evidence>
<dbReference type="GO" id="GO:0005886">
    <property type="term" value="C:plasma membrane"/>
    <property type="evidence" value="ECO:0007669"/>
    <property type="project" value="UniProtKB-SubCell"/>
</dbReference>
<evidence type="ECO:0000256" key="7">
    <source>
        <dbReference type="SAM" id="Phobius"/>
    </source>
</evidence>